<evidence type="ECO:0000313" key="8">
    <source>
        <dbReference type="EMBL" id="CAE06906.1"/>
    </source>
</evidence>
<dbReference type="RefSeq" id="WP_011127265.1">
    <property type="nucleotide sequence ID" value="NC_005070.1"/>
</dbReference>
<keyword evidence="9" id="KW-1185">Reference proteome</keyword>
<dbReference type="EMBL" id="BX569690">
    <property type="protein sequence ID" value="CAE06906.1"/>
    <property type="molecule type" value="Genomic_DNA"/>
</dbReference>
<proteinExistence type="predicted"/>
<keyword evidence="6" id="KW-0472">Membrane</keyword>
<keyword evidence="7" id="KW-0325">Glycoprotein</keyword>
<dbReference type="AlphaFoldDB" id="Q7U967"/>
<keyword evidence="5" id="KW-0333">Golgi apparatus</keyword>
<dbReference type="HOGENOM" id="CLU_094945_2_0_3"/>
<gene>
    <name evidence="8" type="ordered locus">SYNW0391</name>
</gene>
<dbReference type="Proteomes" id="UP000001422">
    <property type="component" value="Chromosome"/>
</dbReference>
<dbReference type="PANTHER" id="PTHR12137:SF54">
    <property type="entry name" value="CARBOHYDRATE SULFOTRANSFERASE"/>
    <property type="match status" value="1"/>
</dbReference>
<reference evidence="8 9" key="1">
    <citation type="journal article" date="2003" name="Nature">
        <title>The genome of a motile marine Synechococcus.</title>
        <authorList>
            <person name="Palenik B."/>
            <person name="Brahamsha B."/>
            <person name="Larimer F."/>
            <person name="Land M."/>
            <person name="Hauser L."/>
            <person name="Chain P."/>
            <person name="Lamerdin J."/>
            <person name="Regala W."/>
            <person name="Allen E.A."/>
            <person name="McCarren J."/>
            <person name="Paulsen I."/>
            <person name="Dufresne A."/>
            <person name="Partensky F."/>
            <person name="Webb E."/>
            <person name="Waterbury J."/>
        </authorList>
    </citation>
    <scope>NUCLEOTIDE SEQUENCE [LARGE SCALE GENOMIC DNA]</scope>
    <source>
        <strain evidence="8 9">WH8102</strain>
    </source>
</reference>
<dbReference type="GO" id="GO:0016020">
    <property type="term" value="C:membrane"/>
    <property type="evidence" value="ECO:0007669"/>
    <property type="project" value="InterPro"/>
</dbReference>
<name>Q7U967_PARMW</name>
<accession>Q7U967</accession>
<keyword evidence="4" id="KW-1133">Transmembrane helix</keyword>
<dbReference type="STRING" id="84588.SYNW0391"/>
<evidence type="ECO:0008006" key="10">
    <source>
        <dbReference type="Google" id="ProtNLM"/>
    </source>
</evidence>
<dbReference type="PANTHER" id="PTHR12137">
    <property type="entry name" value="CARBOHYDRATE SULFOTRANSFERASE"/>
    <property type="match status" value="1"/>
</dbReference>
<evidence type="ECO:0000256" key="2">
    <source>
        <dbReference type="ARBA" id="ARBA00022679"/>
    </source>
</evidence>
<dbReference type="KEGG" id="syw:SYNW0391"/>
<protein>
    <recommendedName>
        <fullName evidence="10">Sulfotransferase family protein</fullName>
    </recommendedName>
</protein>
<dbReference type="GO" id="GO:0016051">
    <property type="term" value="P:carbohydrate biosynthetic process"/>
    <property type="evidence" value="ECO:0007669"/>
    <property type="project" value="InterPro"/>
</dbReference>
<dbReference type="InterPro" id="IPR005331">
    <property type="entry name" value="Sulfotransferase"/>
</dbReference>
<evidence type="ECO:0000256" key="6">
    <source>
        <dbReference type="ARBA" id="ARBA00023136"/>
    </source>
</evidence>
<dbReference type="InterPro" id="IPR018011">
    <property type="entry name" value="Carb_sulfotrans_8-10"/>
</dbReference>
<dbReference type="Pfam" id="PF03567">
    <property type="entry name" value="Sulfotransfer_2"/>
    <property type="match status" value="1"/>
</dbReference>
<organism evidence="8 9">
    <name type="scientific">Parasynechococcus marenigrum (strain WH8102)</name>
    <dbReference type="NCBI Taxonomy" id="84588"/>
    <lineage>
        <taxon>Bacteria</taxon>
        <taxon>Bacillati</taxon>
        <taxon>Cyanobacteriota</taxon>
        <taxon>Cyanophyceae</taxon>
        <taxon>Synechococcales</taxon>
        <taxon>Prochlorococcaceae</taxon>
        <taxon>Parasynechococcus</taxon>
        <taxon>Parasynechococcus marenigrum</taxon>
    </lineage>
</organism>
<evidence type="ECO:0000256" key="3">
    <source>
        <dbReference type="ARBA" id="ARBA00022692"/>
    </source>
</evidence>
<dbReference type="GO" id="GO:0008146">
    <property type="term" value="F:sulfotransferase activity"/>
    <property type="evidence" value="ECO:0007669"/>
    <property type="project" value="InterPro"/>
</dbReference>
<comment type="subcellular location">
    <subcellularLocation>
        <location evidence="1">Golgi apparatus membrane</location>
        <topology evidence="1">Single-pass type II membrane protein</topology>
    </subcellularLocation>
</comment>
<sequence length="234" mass="26427">MNERHYIQFRDLPLLYGRVPKVANSSIKACLCRLLTTSPEQGSRTTSDAFWSKGTHGETSMTDKYSARMRRGTHFSFSFVRNPFDRLVSAYNNKILELDEVPGPMQAMGLSHKMGFPAFLECIAGTVDAAVDVHLLPQSSILCLDGQLIPNFIGRLESMATDWQQLETCMKRERLPSLGNLPEKNRRRSDDHSDVSQYFADPGLVQLVVERYGDDLDLFYGDVDLQDLSRGQLS</sequence>
<dbReference type="eggNOG" id="ENOG5032ZZ3">
    <property type="taxonomic scope" value="Bacteria"/>
</dbReference>
<evidence type="ECO:0000256" key="1">
    <source>
        <dbReference type="ARBA" id="ARBA00004323"/>
    </source>
</evidence>
<evidence type="ECO:0000313" key="9">
    <source>
        <dbReference type="Proteomes" id="UP000001422"/>
    </source>
</evidence>
<evidence type="ECO:0000256" key="4">
    <source>
        <dbReference type="ARBA" id="ARBA00022989"/>
    </source>
</evidence>
<keyword evidence="2" id="KW-0808">Transferase</keyword>
<evidence type="ECO:0000256" key="7">
    <source>
        <dbReference type="ARBA" id="ARBA00023180"/>
    </source>
</evidence>
<evidence type="ECO:0000256" key="5">
    <source>
        <dbReference type="ARBA" id="ARBA00023034"/>
    </source>
</evidence>
<keyword evidence="3" id="KW-0812">Transmembrane</keyword>